<proteinExistence type="predicted"/>
<comment type="caution">
    <text evidence="3">The sequence shown here is derived from an EMBL/GenBank/DDBJ whole genome shotgun (WGS) entry which is preliminary data.</text>
</comment>
<dbReference type="AlphaFoldDB" id="A0A6L5X6P2"/>
<feature type="domain" description="Transposase IS66 central" evidence="2">
    <location>
        <begin position="10"/>
        <end position="115"/>
    </location>
</feature>
<gene>
    <name evidence="3" type="ORF">FYJ35_13155</name>
</gene>
<dbReference type="InterPro" id="IPR052344">
    <property type="entry name" value="Transposase-related"/>
</dbReference>
<evidence type="ECO:0000313" key="3">
    <source>
        <dbReference type="EMBL" id="MSS15960.1"/>
    </source>
</evidence>
<dbReference type="RefSeq" id="WP_154527331.1">
    <property type="nucleotide sequence ID" value="NZ_VULZ01000018.1"/>
</dbReference>
<keyword evidence="4" id="KW-1185">Reference proteome</keyword>
<feature type="region of interest" description="Disordered" evidence="1">
    <location>
        <begin position="119"/>
        <end position="146"/>
    </location>
</feature>
<dbReference type="InterPro" id="IPR004291">
    <property type="entry name" value="Transposase_IS66_central"/>
</dbReference>
<evidence type="ECO:0000259" key="2">
    <source>
        <dbReference type="Pfam" id="PF03050"/>
    </source>
</evidence>
<sequence length="146" mass="16307">MLCLEADCPYQNADETFLRVVGEEGSRPGRKYYVWVFSAGELLEGHPVIVCRYGPSRSAENLREQLGILDYLRTITCDAYAAYDTVAKESDGKISVSNCLSHARRRWVLCAGSNSSRRVHRRTDEGATGREGSYSDSGSFPERYAP</sequence>
<name>A0A6L5X6P2_9FIRM</name>
<protein>
    <submittedName>
        <fullName evidence="3">Transposase</fullName>
    </submittedName>
</protein>
<organism evidence="3 4">
    <name type="scientific">Porcincola intestinalis</name>
    <dbReference type="NCBI Taxonomy" id="2606632"/>
    <lineage>
        <taxon>Bacteria</taxon>
        <taxon>Bacillati</taxon>
        <taxon>Bacillota</taxon>
        <taxon>Clostridia</taxon>
        <taxon>Lachnospirales</taxon>
        <taxon>Lachnospiraceae</taxon>
        <taxon>Porcincola</taxon>
    </lineage>
</organism>
<evidence type="ECO:0000256" key="1">
    <source>
        <dbReference type="SAM" id="MobiDB-lite"/>
    </source>
</evidence>
<dbReference type="Pfam" id="PF03050">
    <property type="entry name" value="DDE_Tnp_IS66"/>
    <property type="match status" value="1"/>
</dbReference>
<dbReference type="PANTHER" id="PTHR33678">
    <property type="entry name" value="BLL1576 PROTEIN"/>
    <property type="match status" value="1"/>
</dbReference>
<evidence type="ECO:0000313" key="4">
    <source>
        <dbReference type="Proteomes" id="UP000481852"/>
    </source>
</evidence>
<dbReference type="EMBL" id="VULZ01000018">
    <property type="protein sequence ID" value="MSS15960.1"/>
    <property type="molecule type" value="Genomic_DNA"/>
</dbReference>
<reference evidence="3 4" key="1">
    <citation type="submission" date="2019-08" db="EMBL/GenBank/DDBJ databases">
        <title>In-depth cultivation of the pig gut microbiome towards novel bacterial diversity and tailored functional studies.</title>
        <authorList>
            <person name="Wylensek D."/>
            <person name="Hitch T.C.A."/>
            <person name="Clavel T."/>
        </authorList>
    </citation>
    <scope>NUCLEOTIDE SEQUENCE [LARGE SCALE GENOMIC DNA]</scope>
    <source>
        <strain evidence="3 4">Oil+RF-744-WCA-WT-11</strain>
    </source>
</reference>
<dbReference type="Proteomes" id="UP000481852">
    <property type="component" value="Unassembled WGS sequence"/>
</dbReference>
<accession>A0A6L5X6P2</accession>